<dbReference type="Ensembl" id="ENSAMXT00005047443.1">
    <property type="protein sequence ID" value="ENSAMXP00005043646.1"/>
    <property type="gene ID" value="ENSAMXG00005020316.1"/>
</dbReference>
<dbReference type="GO" id="GO:0005525">
    <property type="term" value="F:GTP binding"/>
    <property type="evidence" value="ECO:0007669"/>
    <property type="project" value="UniProtKB-KW"/>
</dbReference>
<organism evidence="7 8">
    <name type="scientific">Astyanax mexicanus</name>
    <name type="common">Blind cave fish</name>
    <name type="synonym">Astyanax fasciatus mexicanus</name>
    <dbReference type="NCBI Taxonomy" id="7994"/>
    <lineage>
        <taxon>Eukaryota</taxon>
        <taxon>Metazoa</taxon>
        <taxon>Chordata</taxon>
        <taxon>Craniata</taxon>
        <taxon>Vertebrata</taxon>
        <taxon>Euteleostomi</taxon>
        <taxon>Actinopterygii</taxon>
        <taxon>Neopterygii</taxon>
        <taxon>Teleostei</taxon>
        <taxon>Ostariophysi</taxon>
        <taxon>Characiformes</taxon>
        <taxon>Characoidei</taxon>
        <taxon>Acestrorhamphidae</taxon>
        <taxon>Acestrorhamphinae</taxon>
        <taxon>Astyanax</taxon>
    </lineage>
</organism>
<feature type="coiled-coil region" evidence="4">
    <location>
        <begin position="308"/>
        <end position="357"/>
    </location>
</feature>
<keyword evidence="3" id="KW-0342">GTP-binding</keyword>
<dbReference type="PROSITE" id="PS51720">
    <property type="entry name" value="G_AIG1"/>
    <property type="match status" value="1"/>
</dbReference>
<evidence type="ECO:0000256" key="5">
    <source>
        <dbReference type="SAM" id="MobiDB-lite"/>
    </source>
</evidence>
<dbReference type="Pfam" id="PF04548">
    <property type="entry name" value="AIG1"/>
    <property type="match status" value="1"/>
</dbReference>
<dbReference type="CDD" id="cd01852">
    <property type="entry name" value="AIG1"/>
    <property type="match status" value="1"/>
</dbReference>
<feature type="compositionally biased region" description="Basic and acidic residues" evidence="5">
    <location>
        <begin position="260"/>
        <end position="269"/>
    </location>
</feature>
<dbReference type="InterPro" id="IPR027417">
    <property type="entry name" value="P-loop_NTPase"/>
</dbReference>
<evidence type="ECO:0000256" key="2">
    <source>
        <dbReference type="ARBA" id="ARBA00022741"/>
    </source>
</evidence>
<proteinExistence type="inferred from homology"/>
<accession>A0A8B9RHK2</accession>
<dbReference type="PANTHER" id="PTHR10903">
    <property type="entry name" value="GTPASE, IMAP FAMILY MEMBER-RELATED"/>
    <property type="match status" value="1"/>
</dbReference>
<evidence type="ECO:0000313" key="8">
    <source>
        <dbReference type="Proteomes" id="UP000694621"/>
    </source>
</evidence>
<keyword evidence="2" id="KW-0547">Nucleotide-binding</keyword>
<feature type="region of interest" description="Disordered" evidence="5">
    <location>
        <begin position="220"/>
        <end position="269"/>
    </location>
</feature>
<feature type="domain" description="AIG1-type G" evidence="6">
    <location>
        <begin position="1"/>
        <end position="201"/>
    </location>
</feature>
<evidence type="ECO:0000256" key="3">
    <source>
        <dbReference type="ARBA" id="ARBA00023134"/>
    </source>
</evidence>
<dbReference type="SUPFAM" id="SSF52540">
    <property type="entry name" value="P-loop containing nucleoside triphosphate hydrolases"/>
    <property type="match status" value="1"/>
</dbReference>
<dbReference type="Proteomes" id="UP000694621">
    <property type="component" value="Unplaced"/>
</dbReference>
<comment type="similarity">
    <text evidence="1">Belongs to the TRAFAC class TrmE-Era-EngA-EngB-Septin-like GTPase superfamily. AIG1/Toc34/Toc159-like paraseptin GTPase family. IAN subfamily.</text>
</comment>
<evidence type="ECO:0000259" key="6">
    <source>
        <dbReference type="PROSITE" id="PS51720"/>
    </source>
</evidence>
<dbReference type="Gene3D" id="3.40.50.300">
    <property type="entry name" value="P-loop containing nucleotide triphosphate hydrolases"/>
    <property type="match status" value="1"/>
</dbReference>
<sequence>MEELRIVLLGKQGAGKSSSGNTLLGKQPFHTAPSSQTVTKYCSMSTSTVDGHKISVVDTPGWSDIIQMDDKFIQEIGEWIALSDPGPHVFLLLLPIGRFTKEEINTAQQILEVFGEKAGKYTMVLFTKGDDLEEKTIKEYLEDENLDLKKILEVCEKRYHVFNNKDKENHKQVSELLENIKFMVKKNKGKFYTKEMYQKTVGQMKGKWEREKIEKEMRENVEKEMNNTAVKSNDETMSPEPKPDAKGADLIQRERKKSSSRYEQRQIKDSNTEYIVQGVQIQSSAEEPDNPRMVLDQMESGIQKDPDVQSLINQLKEEKCKLMKTIQEVQNDVKFILSVLEEQQSEAFKKLKEQKEKTESISSSV</sequence>
<evidence type="ECO:0000256" key="1">
    <source>
        <dbReference type="ARBA" id="ARBA00008535"/>
    </source>
</evidence>
<dbReference type="InterPro" id="IPR045058">
    <property type="entry name" value="GIMA/IAN/Toc"/>
</dbReference>
<dbReference type="AlphaFoldDB" id="A0A8B9RHK2"/>
<evidence type="ECO:0000256" key="4">
    <source>
        <dbReference type="SAM" id="Coils"/>
    </source>
</evidence>
<name>A0A8B9RHK2_ASTMX</name>
<dbReference type="InterPro" id="IPR006703">
    <property type="entry name" value="G_AIG1"/>
</dbReference>
<reference evidence="7" key="1">
    <citation type="submission" date="2025-08" db="UniProtKB">
        <authorList>
            <consortium name="Ensembl"/>
        </authorList>
    </citation>
    <scope>IDENTIFICATION</scope>
</reference>
<dbReference type="OrthoDB" id="8954335at2759"/>
<dbReference type="PANTHER" id="PTHR10903:SF170">
    <property type="entry name" value="GTPASE IMAP FAMILY MEMBER 7"/>
    <property type="match status" value="1"/>
</dbReference>
<dbReference type="FunFam" id="3.40.50.300:FF:000366">
    <property type="entry name" value="GTPase, IMAP family member 2"/>
    <property type="match status" value="1"/>
</dbReference>
<evidence type="ECO:0000313" key="7">
    <source>
        <dbReference type="Ensembl" id="ENSAMXP00005043646.1"/>
    </source>
</evidence>
<feature type="compositionally biased region" description="Basic and acidic residues" evidence="5">
    <location>
        <begin position="241"/>
        <end position="253"/>
    </location>
</feature>
<keyword evidence="4" id="KW-0175">Coiled coil</keyword>
<protein>
    <recommendedName>
        <fullName evidence="6">AIG1-type G domain-containing protein</fullName>
    </recommendedName>
</protein>